<dbReference type="EMBL" id="MCFC01000116">
    <property type="protein sequence ID" value="ORY21228.1"/>
    <property type="molecule type" value="Genomic_DNA"/>
</dbReference>
<protein>
    <submittedName>
        <fullName evidence="2">Uncharacterized protein</fullName>
    </submittedName>
</protein>
<proteinExistence type="predicted"/>
<gene>
    <name evidence="2" type="ORF">BCR39DRAFT_554104</name>
</gene>
<accession>A0A1Y2AF55</accession>
<feature type="compositionally biased region" description="Basic and acidic residues" evidence="1">
    <location>
        <begin position="94"/>
        <end position="117"/>
    </location>
</feature>
<keyword evidence="3" id="KW-1185">Reference proteome</keyword>
<dbReference type="AlphaFoldDB" id="A0A1Y2AF55"/>
<evidence type="ECO:0000256" key="1">
    <source>
        <dbReference type="SAM" id="MobiDB-lite"/>
    </source>
</evidence>
<name>A0A1Y2AF55_9TREE</name>
<evidence type="ECO:0000313" key="2">
    <source>
        <dbReference type="EMBL" id="ORY21228.1"/>
    </source>
</evidence>
<reference evidence="2 3" key="1">
    <citation type="submission" date="2016-07" db="EMBL/GenBank/DDBJ databases">
        <title>Pervasive Adenine N6-methylation of Active Genes in Fungi.</title>
        <authorList>
            <consortium name="DOE Joint Genome Institute"/>
            <person name="Mondo S.J."/>
            <person name="Dannebaum R.O."/>
            <person name="Kuo R.C."/>
            <person name="Labutti K."/>
            <person name="Haridas S."/>
            <person name="Kuo A."/>
            <person name="Salamov A."/>
            <person name="Ahrendt S.R."/>
            <person name="Lipzen A."/>
            <person name="Sullivan W."/>
            <person name="Andreopoulos W.B."/>
            <person name="Clum A."/>
            <person name="Lindquist E."/>
            <person name="Daum C."/>
            <person name="Ramamoorthy G.K."/>
            <person name="Gryganskyi A."/>
            <person name="Culley D."/>
            <person name="Magnuson J.K."/>
            <person name="James T.Y."/>
            <person name="O'Malley M.A."/>
            <person name="Stajich J.E."/>
            <person name="Spatafora J.W."/>
            <person name="Visel A."/>
            <person name="Grigoriev I.V."/>
        </authorList>
    </citation>
    <scope>NUCLEOTIDE SEQUENCE [LARGE SCALE GENOMIC DNA]</scope>
    <source>
        <strain evidence="2 3">68-887.2</strain>
    </source>
</reference>
<feature type="compositionally biased region" description="Basic residues" evidence="1">
    <location>
        <begin position="1"/>
        <end position="13"/>
    </location>
</feature>
<feature type="region of interest" description="Disordered" evidence="1">
    <location>
        <begin position="1"/>
        <end position="130"/>
    </location>
</feature>
<dbReference type="InParanoid" id="A0A1Y2AF55"/>
<organism evidence="2 3">
    <name type="scientific">Naematelia encephala</name>
    <dbReference type="NCBI Taxonomy" id="71784"/>
    <lineage>
        <taxon>Eukaryota</taxon>
        <taxon>Fungi</taxon>
        <taxon>Dikarya</taxon>
        <taxon>Basidiomycota</taxon>
        <taxon>Agaricomycotina</taxon>
        <taxon>Tremellomycetes</taxon>
        <taxon>Tremellales</taxon>
        <taxon>Naemateliaceae</taxon>
        <taxon>Naematelia</taxon>
    </lineage>
</organism>
<sequence length="142" mass="15637">MPRKTIRERKARKDTKVTTATRSSRSSPDAESEQSEGDVLIREMNDICNPDPDPGSPSHAGAGRPQSQTHTVEPDQRKDNTSPQPARSIHARGGKRDKLDVQQVAEDRFLSGDESPKTVDSIQRKGAQKIKAARLVSVIDEL</sequence>
<evidence type="ECO:0000313" key="3">
    <source>
        <dbReference type="Proteomes" id="UP000193986"/>
    </source>
</evidence>
<dbReference type="Proteomes" id="UP000193986">
    <property type="component" value="Unassembled WGS sequence"/>
</dbReference>
<comment type="caution">
    <text evidence="2">The sequence shown here is derived from an EMBL/GenBank/DDBJ whole genome shotgun (WGS) entry which is preliminary data.</text>
</comment>
<feature type="compositionally biased region" description="Polar residues" evidence="1">
    <location>
        <begin position="17"/>
        <end position="29"/>
    </location>
</feature>